<evidence type="ECO:0000313" key="1">
    <source>
        <dbReference type="EMBL" id="AKQ67940.1"/>
    </source>
</evidence>
<dbReference type="eggNOG" id="COG5549">
    <property type="taxonomic scope" value="Bacteria"/>
</dbReference>
<keyword evidence="2" id="KW-1185">Reference proteome</keyword>
<dbReference type="Pfam" id="PF12388">
    <property type="entry name" value="Peptidase_M57"/>
    <property type="match status" value="1"/>
</dbReference>
<dbReference type="GO" id="GO:0008237">
    <property type="term" value="F:metallopeptidase activity"/>
    <property type="evidence" value="ECO:0007669"/>
    <property type="project" value="InterPro"/>
</dbReference>
<dbReference type="STRING" id="1297742.A176_004852"/>
<keyword evidence="1" id="KW-0645">Protease</keyword>
<dbReference type="KEGG" id="mym:A176_004852"/>
<dbReference type="Gene3D" id="3.40.390.10">
    <property type="entry name" value="Collagenase (Catalytic Domain)"/>
    <property type="match status" value="1"/>
</dbReference>
<proteinExistence type="predicted"/>
<dbReference type="EMBL" id="CP012109">
    <property type="protein sequence ID" value="AKQ67940.1"/>
    <property type="molecule type" value="Genomic_DNA"/>
</dbReference>
<organism evidence="1 2">
    <name type="scientific">Pseudomyxococcus hansupus</name>
    <dbReference type="NCBI Taxonomy" id="1297742"/>
    <lineage>
        <taxon>Bacteria</taxon>
        <taxon>Pseudomonadati</taxon>
        <taxon>Myxococcota</taxon>
        <taxon>Myxococcia</taxon>
        <taxon>Myxococcales</taxon>
        <taxon>Cystobacterineae</taxon>
        <taxon>Myxococcaceae</taxon>
        <taxon>Pseudomyxococcus</taxon>
    </lineage>
</organism>
<dbReference type="InterPro" id="IPR024079">
    <property type="entry name" value="MetalloPept_cat_dom_sf"/>
</dbReference>
<dbReference type="InterPro" id="IPR024653">
    <property type="entry name" value="Peptidase_M10/M27/M57"/>
</dbReference>
<keyword evidence="1" id="KW-0378">Hydrolase</keyword>
<dbReference type="AlphaFoldDB" id="A0A0H4X2R7"/>
<dbReference type="Proteomes" id="UP000009026">
    <property type="component" value="Chromosome"/>
</dbReference>
<name>A0A0H4X2R7_9BACT</name>
<protein>
    <submittedName>
        <fullName evidence="1">Milk-clotting protease</fullName>
    </submittedName>
</protein>
<dbReference type="SUPFAM" id="SSF55486">
    <property type="entry name" value="Metalloproteases ('zincins'), catalytic domain"/>
    <property type="match status" value="1"/>
</dbReference>
<reference evidence="1 2" key="1">
    <citation type="journal article" date="2016" name="PLoS ONE">
        <title>Complete Genome Sequence and Comparative Genomics of a Novel Myxobacterium Myxococcus hansupus.</title>
        <authorList>
            <person name="Sharma G."/>
            <person name="Narwani T."/>
            <person name="Subramanian S."/>
        </authorList>
    </citation>
    <scope>NUCLEOTIDE SEQUENCE [LARGE SCALE GENOMIC DNA]</scope>
    <source>
        <strain evidence="2">mixupus</strain>
    </source>
</reference>
<evidence type="ECO:0000313" key="2">
    <source>
        <dbReference type="Proteomes" id="UP000009026"/>
    </source>
</evidence>
<dbReference type="PATRIC" id="fig|1297742.4.peg.4898"/>
<sequence length="244" mass="25311">MLLAACGGDSPTENDEIVANLREAGLPAADISIVDGSVYLGHDAHVSLEASREMLQPGDGSQEHYRTTNIVGSQVTRICVVPTAAFQSISRLSQGLDHALANYNALGLRITFTRISSGSCPVTITATTMAGVGHSAGFPANGLPYRQIAIGTGLATASLDVVEHVITHALGHTLGLRHTDYFNPSISCGSGAPPSQEPVGVGAIHIPGTPSVPSPGGSIMNTCYPPDTDGEFTPYDIMALNFLF</sequence>
<dbReference type="GO" id="GO:0006508">
    <property type="term" value="P:proteolysis"/>
    <property type="evidence" value="ECO:0007669"/>
    <property type="project" value="UniProtKB-KW"/>
</dbReference>
<accession>A0A0H4X2R7</accession>
<gene>
    <name evidence="1" type="ORF">A176_004852</name>
</gene>